<dbReference type="OrthoDB" id="285389at2157"/>
<dbReference type="Proteomes" id="UP000011513">
    <property type="component" value="Unassembled WGS sequence"/>
</dbReference>
<accession>M0DG84</accession>
<keyword evidence="2" id="KW-1185">Reference proteome</keyword>
<dbReference type="RefSeq" id="WP_008383500.1">
    <property type="nucleotide sequence ID" value="NZ_AOIV01000004.1"/>
</dbReference>
<dbReference type="eggNOG" id="arCOG13688">
    <property type="taxonomic scope" value="Archaea"/>
</dbReference>
<protein>
    <submittedName>
        <fullName evidence="1">Uncharacterized protein</fullName>
    </submittedName>
</protein>
<evidence type="ECO:0000313" key="2">
    <source>
        <dbReference type="Proteomes" id="UP000011513"/>
    </source>
</evidence>
<comment type="caution">
    <text evidence="1">The sequence shown here is derived from an EMBL/GenBank/DDBJ whole genome shotgun (WGS) entry which is preliminary data.</text>
</comment>
<proteinExistence type="predicted"/>
<dbReference type="EMBL" id="AOIV01000004">
    <property type="protein sequence ID" value="ELZ34470.1"/>
    <property type="molecule type" value="Genomic_DNA"/>
</dbReference>
<gene>
    <name evidence="1" type="ORF">C474_02156</name>
</gene>
<organism evidence="1 2">
    <name type="scientific">Halogeometricum pallidum JCM 14848</name>
    <dbReference type="NCBI Taxonomy" id="1227487"/>
    <lineage>
        <taxon>Archaea</taxon>
        <taxon>Methanobacteriati</taxon>
        <taxon>Methanobacteriota</taxon>
        <taxon>Stenosarchaea group</taxon>
        <taxon>Halobacteria</taxon>
        <taxon>Halobacteriales</taxon>
        <taxon>Haloferacaceae</taxon>
        <taxon>Halogeometricum</taxon>
    </lineage>
</organism>
<reference evidence="1 2" key="1">
    <citation type="journal article" date="2014" name="PLoS Genet.">
        <title>Phylogenetically driven sequencing of extremely halophilic archaea reveals strategies for static and dynamic osmo-response.</title>
        <authorList>
            <person name="Becker E.A."/>
            <person name="Seitzer P.M."/>
            <person name="Tritt A."/>
            <person name="Larsen D."/>
            <person name="Krusor M."/>
            <person name="Yao A.I."/>
            <person name="Wu D."/>
            <person name="Madern D."/>
            <person name="Eisen J.A."/>
            <person name="Darling A.E."/>
            <person name="Facciotti M.T."/>
        </authorList>
    </citation>
    <scope>NUCLEOTIDE SEQUENCE [LARGE SCALE GENOMIC DNA]</scope>
    <source>
        <strain evidence="1 2">JCM 14848</strain>
    </source>
</reference>
<dbReference type="InParanoid" id="M0DG84"/>
<evidence type="ECO:0000313" key="1">
    <source>
        <dbReference type="EMBL" id="ELZ34470.1"/>
    </source>
</evidence>
<sequence>MTPDLPPTVGSDALSTAARDTAETLLEAFYQQDIREECLLRGDAEGATEAADASAEAMATVFRAEFPRRPPERAERAGRAFAHALFLHDEIENWPALRSNDVSFDRPETEFLFSDLSKRYADDIEEDPRWEMVQKLLCRVCAEAGIDSAYGERQTEFWRQHGQRDENWARTALEAHRLKVEAMVADCDGDEATALSERFVSGVELHDRWTRIDRDRDFAPIRDVVAAYYQRVFELRGNSPSA</sequence>
<name>M0DG84_HALPD</name>
<dbReference type="AlphaFoldDB" id="M0DG84"/>